<feature type="transmembrane region" description="Helical" evidence="7">
    <location>
        <begin position="389"/>
        <end position="409"/>
    </location>
</feature>
<feature type="transmembrane region" description="Helical" evidence="7">
    <location>
        <begin position="238"/>
        <end position="257"/>
    </location>
</feature>
<evidence type="ECO:0000313" key="8">
    <source>
        <dbReference type="EMBL" id="MFC6034350.1"/>
    </source>
</evidence>
<dbReference type="InterPro" id="IPR050833">
    <property type="entry name" value="Poly_Biosynth_Transport"/>
</dbReference>
<accession>A0ABW1KSY1</accession>
<dbReference type="RefSeq" id="WP_379880330.1">
    <property type="nucleotide sequence ID" value="NZ_JBHPON010000001.1"/>
</dbReference>
<reference evidence="8 9" key="1">
    <citation type="submission" date="2024-09" db="EMBL/GenBank/DDBJ databases">
        <authorList>
            <person name="Zhang Z.-H."/>
        </authorList>
    </citation>
    <scope>NUCLEOTIDE SEQUENCE [LARGE SCALE GENOMIC DNA]</scope>
    <source>
        <strain evidence="8 9">HHTR114</strain>
    </source>
</reference>
<comment type="subcellular location">
    <subcellularLocation>
        <location evidence="1">Cell membrane</location>
        <topology evidence="1">Multi-pass membrane protein</topology>
    </subcellularLocation>
</comment>
<dbReference type="Pfam" id="PF13440">
    <property type="entry name" value="Polysacc_synt_3"/>
    <property type="match status" value="1"/>
</dbReference>
<feature type="transmembrane region" description="Helical" evidence="7">
    <location>
        <begin position="421"/>
        <end position="441"/>
    </location>
</feature>
<evidence type="ECO:0000256" key="1">
    <source>
        <dbReference type="ARBA" id="ARBA00004651"/>
    </source>
</evidence>
<keyword evidence="6 7" id="KW-0472">Membrane</keyword>
<feature type="transmembrane region" description="Helical" evidence="7">
    <location>
        <begin position="461"/>
        <end position="479"/>
    </location>
</feature>
<evidence type="ECO:0000256" key="4">
    <source>
        <dbReference type="ARBA" id="ARBA00022692"/>
    </source>
</evidence>
<feature type="transmembrane region" description="Helical" evidence="7">
    <location>
        <begin position="123"/>
        <end position="144"/>
    </location>
</feature>
<feature type="transmembrane region" description="Helical" evidence="7">
    <location>
        <begin position="21"/>
        <end position="48"/>
    </location>
</feature>
<feature type="transmembrane region" description="Helical" evidence="7">
    <location>
        <begin position="54"/>
        <end position="78"/>
    </location>
</feature>
<sequence length="503" mass="54144">MSEPLTPSPESASLTTRVARGAAWIFGAGVAARLLGALNTIIVARLLAPEDIGIVATATVAMQLLQGISDIGVSQAVVKFRNADSDDLNTLFTLSVIRGLFIGALLFVAAPLAAMFYGDPRLFWAFVGVALFPVLTGFLNPRFYEFERDLKFSREFIVTLFNRLTGVAVSLTIAIVFRTYWAIIGGMLASAMVQLSLSYLLRPHAPRLTFNSLRKVFGFSGWLAGVSFMAALNNKLDVPILARLVGAGGTGVYFLGFQLSEMVTGQIAAPLTRAIYPGLSELQDEPGRMRVGFLKGVEALGAFAMPAAFGLAFVAQDLTQVVLGEKWQAAAPVIAFLAPVIGLQSLFYATQAYAVALGLTRLVFFRELIFFLVRMPVFVWAVFAYGLQGAVFAVAAMGVFHVALNLALYARASGRPFFEPLLAAHRPLGAVGAMAIWFLVLRPQFGPVADLEPVWRLGADIVMGGLVYTAALFSLWRLGGAPDGIERRILSAASMTVRKFSPN</sequence>
<keyword evidence="3" id="KW-1003">Cell membrane</keyword>
<evidence type="ECO:0000256" key="2">
    <source>
        <dbReference type="ARBA" id="ARBA00007430"/>
    </source>
</evidence>
<evidence type="ECO:0000256" key="3">
    <source>
        <dbReference type="ARBA" id="ARBA00022475"/>
    </source>
</evidence>
<feature type="transmembrane region" description="Helical" evidence="7">
    <location>
        <begin position="90"/>
        <end position="117"/>
    </location>
</feature>
<dbReference type="PANTHER" id="PTHR30250">
    <property type="entry name" value="PST FAMILY PREDICTED COLANIC ACID TRANSPORTER"/>
    <property type="match status" value="1"/>
</dbReference>
<feature type="transmembrane region" description="Helical" evidence="7">
    <location>
        <begin position="183"/>
        <end position="201"/>
    </location>
</feature>
<evidence type="ECO:0000256" key="7">
    <source>
        <dbReference type="SAM" id="Phobius"/>
    </source>
</evidence>
<feature type="transmembrane region" description="Helical" evidence="7">
    <location>
        <begin position="327"/>
        <end position="350"/>
    </location>
</feature>
<dbReference type="EMBL" id="JBHPON010000001">
    <property type="protein sequence ID" value="MFC6034350.1"/>
    <property type="molecule type" value="Genomic_DNA"/>
</dbReference>
<gene>
    <name evidence="8" type="ORF">ACFMB1_02275</name>
</gene>
<comment type="caution">
    <text evidence="8">The sequence shown here is derived from an EMBL/GenBank/DDBJ whole genome shotgun (WGS) entry which is preliminary data.</text>
</comment>
<comment type="similarity">
    <text evidence="2">Belongs to the polysaccharide synthase family.</text>
</comment>
<evidence type="ECO:0000313" key="9">
    <source>
        <dbReference type="Proteomes" id="UP001596116"/>
    </source>
</evidence>
<feature type="transmembrane region" description="Helical" evidence="7">
    <location>
        <begin position="362"/>
        <end position="383"/>
    </location>
</feature>
<keyword evidence="9" id="KW-1185">Reference proteome</keyword>
<dbReference type="CDD" id="cd13127">
    <property type="entry name" value="MATE_tuaB_like"/>
    <property type="match status" value="1"/>
</dbReference>
<proteinExistence type="inferred from homology"/>
<feature type="transmembrane region" description="Helical" evidence="7">
    <location>
        <begin position="297"/>
        <end position="315"/>
    </location>
</feature>
<name>A0ABW1KSY1_9PROT</name>
<keyword evidence="4 7" id="KW-0812">Transmembrane</keyword>
<feature type="transmembrane region" description="Helical" evidence="7">
    <location>
        <begin position="213"/>
        <end position="232"/>
    </location>
</feature>
<evidence type="ECO:0000256" key="5">
    <source>
        <dbReference type="ARBA" id="ARBA00022989"/>
    </source>
</evidence>
<organism evidence="8 9">
    <name type="scientific">Hyphococcus aureus</name>
    <dbReference type="NCBI Taxonomy" id="2666033"/>
    <lineage>
        <taxon>Bacteria</taxon>
        <taxon>Pseudomonadati</taxon>
        <taxon>Pseudomonadota</taxon>
        <taxon>Alphaproteobacteria</taxon>
        <taxon>Parvularculales</taxon>
        <taxon>Parvularculaceae</taxon>
        <taxon>Hyphococcus</taxon>
    </lineage>
</organism>
<evidence type="ECO:0000256" key="6">
    <source>
        <dbReference type="ARBA" id="ARBA00023136"/>
    </source>
</evidence>
<feature type="transmembrane region" description="Helical" evidence="7">
    <location>
        <begin position="156"/>
        <end position="177"/>
    </location>
</feature>
<keyword evidence="5 7" id="KW-1133">Transmembrane helix</keyword>
<dbReference type="PANTHER" id="PTHR30250:SF10">
    <property type="entry name" value="LIPOPOLYSACCHARIDE BIOSYNTHESIS PROTEIN WZXC"/>
    <property type="match status" value="1"/>
</dbReference>
<protein>
    <submittedName>
        <fullName evidence="8">Lipopolysaccharide biosynthesis protein</fullName>
    </submittedName>
</protein>
<dbReference type="Proteomes" id="UP001596116">
    <property type="component" value="Unassembled WGS sequence"/>
</dbReference>